<keyword evidence="2 5" id="KW-0812">Transmembrane</keyword>
<dbReference type="PRINTS" id="PR00834">
    <property type="entry name" value="PROTEASES2C"/>
</dbReference>
<dbReference type="InterPro" id="IPR009003">
    <property type="entry name" value="Peptidase_S1_PA"/>
</dbReference>
<dbReference type="InterPro" id="IPR043504">
    <property type="entry name" value="Peptidase_S1_PA_chymotrypsin"/>
</dbReference>
<evidence type="ECO:0000256" key="4">
    <source>
        <dbReference type="ARBA" id="ARBA00023136"/>
    </source>
</evidence>
<dbReference type="InterPro" id="IPR001940">
    <property type="entry name" value="Peptidase_S1C"/>
</dbReference>
<dbReference type="PANTHER" id="PTHR43019">
    <property type="entry name" value="SERINE ENDOPROTEASE DEGS"/>
    <property type="match status" value="1"/>
</dbReference>
<evidence type="ECO:0000256" key="5">
    <source>
        <dbReference type="SAM" id="Phobius"/>
    </source>
</evidence>
<dbReference type="EMBL" id="PGFF01000001">
    <property type="protein sequence ID" value="PJJ72564.1"/>
    <property type="molecule type" value="Genomic_DNA"/>
</dbReference>
<comment type="subcellular location">
    <subcellularLocation>
        <location evidence="1">Membrane</location>
        <topology evidence="1">Multi-pass membrane protein</topology>
    </subcellularLocation>
</comment>
<gene>
    <name evidence="6" type="ORF">CLV46_2136</name>
</gene>
<accession>A0A2M9CKZ8</accession>
<dbReference type="GO" id="GO:0016020">
    <property type="term" value="C:membrane"/>
    <property type="evidence" value="ECO:0007669"/>
    <property type="project" value="UniProtKB-SubCell"/>
</dbReference>
<name>A0A2M9CKZ8_9MICO</name>
<feature type="transmembrane region" description="Helical" evidence="5">
    <location>
        <begin position="64"/>
        <end position="87"/>
    </location>
</feature>
<keyword evidence="7" id="KW-1185">Reference proteome</keyword>
<proteinExistence type="predicted"/>
<protein>
    <submittedName>
        <fullName evidence="6">Colicin V production protein</fullName>
    </submittedName>
</protein>
<organism evidence="6 7">
    <name type="scientific">Diaminobutyricimonas aerilata</name>
    <dbReference type="NCBI Taxonomy" id="1162967"/>
    <lineage>
        <taxon>Bacteria</taxon>
        <taxon>Bacillati</taxon>
        <taxon>Actinomycetota</taxon>
        <taxon>Actinomycetes</taxon>
        <taxon>Micrococcales</taxon>
        <taxon>Microbacteriaceae</taxon>
        <taxon>Diaminobutyricimonas</taxon>
    </lineage>
</organism>
<evidence type="ECO:0000256" key="2">
    <source>
        <dbReference type="ARBA" id="ARBA00022692"/>
    </source>
</evidence>
<dbReference type="OrthoDB" id="9766361at2"/>
<evidence type="ECO:0000256" key="3">
    <source>
        <dbReference type="ARBA" id="ARBA00022989"/>
    </source>
</evidence>
<dbReference type="PANTHER" id="PTHR43019:SF23">
    <property type="entry name" value="PROTEASE DO-LIKE 5, CHLOROPLASTIC"/>
    <property type="match status" value="1"/>
</dbReference>
<dbReference type="GO" id="GO:0004252">
    <property type="term" value="F:serine-type endopeptidase activity"/>
    <property type="evidence" value="ECO:0007669"/>
    <property type="project" value="InterPro"/>
</dbReference>
<feature type="transmembrane region" description="Helical" evidence="5">
    <location>
        <begin position="6"/>
        <end position="23"/>
    </location>
</feature>
<evidence type="ECO:0000256" key="1">
    <source>
        <dbReference type="ARBA" id="ARBA00004141"/>
    </source>
</evidence>
<feature type="transmembrane region" description="Helical" evidence="5">
    <location>
        <begin position="30"/>
        <end position="52"/>
    </location>
</feature>
<dbReference type="GO" id="GO:0006508">
    <property type="term" value="P:proteolysis"/>
    <property type="evidence" value="ECO:0007669"/>
    <property type="project" value="InterPro"/>
</dbReference>
<evidence type="ECO:0000313" key="6">
    <source>
        <dbReference type="EMBL" id="PJJ72564.1"/>
    </source>
</evidence>
<dbReference type="GO" id="GO:0009403">
    <property type="term" value="P:toxin biosynthetic process"/>
    <property type="evidence" value="ECO:0007669"/>
    <property type="project" value="InterPro"/>
</dbReference>
<comment type="caution">
    <text evidence="6">The sequence shown here is derived from an EMBL/GenBank/DDBJ whole genome shotgun (WGS) entry which is preliminary data.</text>
</comment>
<evidence type="ECO:0000313" key="7">
    <source>
        <dbReference type="Proteomes" id="UP000228758"/>
    </source>
</evidence>
<dbReference type="Pfam" id="PF02674">
    <property type="entry name" value="Colicin_V"/>
    <property type="match status" value="1"/>
</dbReference>
<keyword evidence="4 5" id="KW-0472">Membrane</keyword>
<dbReference type="RefSeq" id="WP_100364738.1">
    <property type="nucleotide sequence ID" value="NZ_PGFF01000001.1"/>
</dbReference>
<feature type="transmembrane region" description="Helical" evidence="5">
    <location>
        <begin position="107"/>
        <end position="132"/>
    </location>
</feature>
<dbReference type="InterPro" id="IPR003825">
    <property type="entry name" value="Colicin-V_CvpA"/>
</dbReference>
<dbReference type="Proteomes" id="UP000228758">
    <property type="component" value="Unassembled WGS sequence"/>
</dbReference>
<reference evidence="6 7" key="1">
    <citation type="submission" date="2017-11" db="EMBL/GenBank/DDBJ databases">
        <title>Genomic Encyclopedia of Archaeal and Bacterial Type Strains, Phase II (KMG-II): From Individual Species to Whole Genera.</title>
        <authorList>
            <person name="Goeker M."/>
        </authorList>
    </citation>
    <scope>NUCLEOTIDE SEQUENCE [LARGE SCALE GENOMIC DNA]</scope>
    <source>
        <strain evidence="6 7">DSM 27393</strain>
    </source>
</reference>
<dbReference type="InterPro" id="IPR047680">
    <property type="entry name" value="MarP-like"/>
</dbReference>
<keyword evidence="3 5" id="KW-1133">Transmembrane helix</keyword>
<sequence>MPGSLVLDVLLVLLLIGGFVYGIRRGLLHSVAAVAGLVAGGIGAFFAVPLVTGWVGSPAWRGPAVLAVVLLLVVGGYGVGATIGGALSRGVGRRGPLRVLDRLLGGVANLAVSAAVLSMVAFSVVALGVPILSPGIASSTVVRSIDSVTPDPVRAFLAQLRAAVVDEGLPRITEALTGAPPEIPDLDTASPALREAALSVARITGNAFACGQGQSGSGAVIAEDRVITNAHVVAGVEEPFVELPGRGAVPGRVVYFDPSDDLAVIHAPGLDGTPLPTGAALATGDAAVVDGYPFGGPFRSGPAEVMARGPIIAGDVYGTGSAPRDVYTLAADIEQGNSGGPLLDTAGALVGIVFAKSAEVEDVGYALTLDEVGPVIDRSASLEQSVDSGACVHG</sequence>
<dbReference type="NCBIfam" id="NF033740">
    <property type="entry name" value="MarP_fam_protase"/>
    <property type="match status" value="1"/>
</dbReference>
<dbReference type="SUPFAM" id="SSF50494">
    <property type="entry name" value="Trypsin-like serine proteases"/>
    <property type="match status" value="1"/>
</dbReference>
<dbReference type="AlphaFoldDB" id="A0A2M9CKZ8"/>
<dbReference type="Gene3D" id="2.40.10.10">
    <property type="entry name" value="Trypsin-like serine proteases"/>
    <property type="match status" value="2"/>
</dbReference>
<dbReference type="Pfam" id="PF13365">
    <property type="entry name" value="Trypsin_2"/>
    <property type="match status" value="1"/>
</dbReference>